<dbReference type="AlphaFoldDB" id="A0AA88QF19"/>
<evidence type="ECO:0000256" key="10">
    <source>
        <dbReference type="SAM" id="MobiDB-lite"/>
    </source>
</evidence>
<evidence type="ECO:0000313" key="12">
    <source>
        <dbReference type="EMBL" id="KAK2968463.1"/>
    </source>
</evidence>
<comment type="subcellular location">
    <subcellularLocation>
        <location evidence="8 9">Nucleus</location>
    </subcellularLocation>
</comment>
<organism evidence="12 13">
    <name type="scientific">Escallonia rubra</name>
    <dbReference type="NCBI Taxonomy" id="112253"/>
    <lineage>
        <taxon>Eukaryota</taxon>
        <taxon>Viridiplantae</taxon>
        <taxon>Streptophyta</taxon>
        <taxon>Embryophyta</taxon>
        <taxon>Tracheophyta</taxon>
        <taxon>Spermatophyta</taxon>
        <taxon>Magnoliopsida</taxon>
        <taxon>eudicotyledons</taxon>
        <taxon>Gunneridae</taxon>
        <taxon>Pentapetalae</taxon>
        <taxon>asterids</taxon>
        <taxon>campanulids</taxon>
        <taxon>Escalloniales</taxon>
        <taxon>Escalloniaceae</taxon>
        <taxon>Escallonia</taxon>
    </lineage>
</organism>
<dbReference type="GO" id="GO:0008270">
    <property type="term" value="F:zinc ion binding"/>
    <property type="evidence" value="ECO:0007669"/>
    <property type="project" value="UniProtKB-KW"/>
</dbReference>
<name>A0AA88QF19_9ASTE</name>
<keyword evidence="5 8" id="KW-0238">DNA-binding</keyword>
<evidence type="ECO:0000256" key="7">
    <source>
        <dbReference type="ARBA" id="ARBA00023242"/>
    </source>
</evidence>
<comment type="function">
    <text evidence="9">Transcription factor that binds specifically to a 5'-AA[AG]G-3' consensus core sequence.</text>
</comment>
<feature type="region of interest" description="Disordered" evidence="10">
    <location>
        <begin position="1"/>
        <end position="35"/>
    </location>
</feature>
<evidence type="ECO:0000256" key="1">
    <source>
        <dbReference type="ARBA" id="ARBA00022723"/>
    </source>
</evidence>
<feature type="region of interest" description="Disordered" evidence="10">
    <location>
        <begin position="72"/>
        <end position="124"/>
    </location>
</feature>
<feature type="region of interest" description="Disordered" evidence="10">
    <location>
        <begin position="212"/>
        <end position="234"/>
    </location>
</feature>
<feature type="compositionally biased region" description="Low complexity" evidence="10">
    <location>
        <begin position="259"/>
        <end position="278"/>
    </location>
</feature>
<dbReference type="InterPro" id="IPR045174">
    <property type="entry name" value="Dof"/>
</dbReference>
<keyword evidence="4 9" id="KW-0805">Transcription regulation</keyword>
<evidence type="ECO:0000256" key="3">
    <source>
        <dbReference type="ARBA" id="ARBA00022833"/>
    </source>
</evidence>
<dbReference type="PANTHER" id="PTHR31992">
    <property type="entry name" value="DOF ZINC FINGER PROTEIN DOF1.4-RELATED"/>
    <property type="match status" value="1"/>
</dbReference>
<evidence type="ECO:0000256" key="8">
    <source>
        <dbReference type="PROSITE-ProRule" id="PRU00071"/>
    </source>
</evidence>
<gene>
    <name evidence="12" type="ORF">RJ640_030074</name>
</gene>
<feature type="region of interest" description="Disordered" evidence="10">
    <location>
        <begin position="259"/>
        <end position="304"/>
    </location>
</feature>
<keyword evidence="6 9" id="KW-0804">Transcription</keyword>
<keyword evidence="2 8" id="KW-0863">Zinc-finger</keyword>
<evidence type="ECO:0000256" key="4">
    <source>
        <dbReference type="ARBA" id="ARBA00023015"/>
    </source>
</evidence>
<evidence type="ECO:0000313" key="13">
    <source>
        <dbReference type="Proteomes" id="UP001187471"/>
    </source>
</evidence>
<dbReference type="PROSITE" id="PS01361">
    <property type="entry name" value="ZF_DOF_1"/>
    <property type="match status" value="1"/>
</dbReference>
<dbReference type="Proteomes" id="UP001187471">
    <property type="component" value="Unassembled WGS sequence"/>
</dbReference>
<evidence type="ECO:0000256" key="2">
    <source>
        <dbReference type="ARBA" id="ARBA00022771"/>
    </source>
</evidence>
<dbReference type="PROSITE" id="PS50884">
    <property type="entry name" value="ZF_DOF_2"/>
    <property type="match status" value="1"/>
</dbReference>
<dbReference type="GO" id="GO:0005634">
    <property type="term" value="C:nucleus"/>
    <property type="evidence" value="ECO:0007669"/>
    <property type="project" value="UniProtKB-SubCell"/>
</dbReference>
<evidence type="ECO:0000256" key="9">
    <source>
        <dbReference type="RuleBase" id="RU369094"/>
    </source>
</evidence>
<reference evidence="12" key="1">
    <citation type="submission" date="2022-12" db="EMBL/GenBank/DDBJ databases">
        <title>Draft genome assemblies for two species of Escallonia (Escalloniales).</title>
        <authorList>
            <person name="Chanderbali A."/>
            <person name="Dervinis C."/>
            <person name="Anghel I."/>
            <person name="Soltis D."/>
            <person name="Soltis P."/>
            <person name="Zapata F."/>
        </authorList>
    </citation>
    <scope>NUCLEOTIDE SEQUENCE</scope>
    <source>
        <strain evidence="12">UCBG92.1500</strain>
        <tissue evidence="12">Leaf</tissue>
    </source>
</reference>
<dbReference type="PANTHER" id="PTHR31992:SF108">
    <property type="entry name" value="DOF ZINC FINGER PROTEIN"/>
    <property type="match status" value="1"/>
</dbReference>
<keyword evidence="1 9" id="KW-0479">Metal-binding</keyword>
<proteinExistence type="predicted"/>
<evidence type="ECO:0000256" key="5">
    <source>
        <dbReference type="ARBA" id="ARBA00023125"/>
    </source>
</evidence>
<feature type="compositionally biased region" description="Pro residues" evidence="10">
    <location>
        <begin position="218"/>
        <end position="227"/>
    </location>
</feature>
<feature type="domain" description="Dof-type" evidence="11">
    <location>
        <begin position="31"/>
        <end position="85"/>
    </location>
</feature>
<dbReference type="GO" id="GO:0003700">
    <property type="term" value="F:DNA-binding transcription factor activity"/>
    <property type="evidence" value="ECO:0007669"/>
    <property type="project" value="UniProtKB-UniRule"/>
</dbReference>
<feature type="compositionally biased region" description="Low complexity" evidence="10">
    <location>
        <begin position="111"/>
        <end position="124"/>
    </location>
</feature>
<feature type="compositionally biased region" description="Low complexity" evidence="10">
    <location>
        <begin position="88"/>
        <end position="102"/>
    </location>
</feature>
<accession>A0AA88QF19</accession>
<comment type="caution">
    <text evidence="12">The sequence shown here is derived from an EMBL/GenBank/DDBJ whole genome shotgun (WGS) entry which is preliminary data.</text>
</comment>
<dbReference type="Pfam" id="PF02701">
    <property type="entry name" value="Zn_ribbon_Dof"/>
    <property type="match status" value="1"/>
</dbReference>
<keyword evidence="13" id="KW-1185">Reference proteome</keyword>
<dbReference type="InterPro" id="IPR003851">
    <property type="entry name" value="Znf_Dof"/>
</dbReference>
<keyword evidence="3 9" id="KW-0862">Zinc</keyword>
<dbReference type="EMBL" id="JAVXUO010002916">
    <property type="protein sequence ID" value="KAK2968463.1"/>
    <property type="molecule type" value="Genomic_DNA"/>
</dbReference>
<evidence type="ECO:0000256" key="6">
    <source>
        <dbReference type="ARBA" id="ARBA00023163"/>
    </source>
</evidence>
<protein>
    <recommendedName>
        <fullName evidence="9">Dof zinc finger protein</fullName>
    </recommendedName>
</protein>
<keyword evidence="7 8" id="KW-0539">Nucleus</keyword>
<dbReference type="GO" id="GO:0003677">
    <property type="term" value="F:DNA binding"/>
    <property type="evidence" value="ECO:0007669"/>
    <property type="project" value="UniProtKB-UniRule"/>
</dbReference>
<evidence type="ECO:0000259" key="11">
    <source>
        <dbReference type="PROSITE" id="PS50884"/>
    </source>
</evidence>
<sequence length="304" mass="32081">MEEGQGGGRTEEEVNQKRRVKPPPENQPQQQKCPRCDSVNTKFCYYNNYSLTQPRYFCKTCRRYWTQGGTLRNVPVGGGCRKGKRGKSSASASSSSSSTSSQPQPPPPPQQLSSMASAMASAANSGNLGLPPTSSYYSGGGAGFASSMQSMSGQHLGFNQPPLNVVGTQFGGGGSNLALLQGFNNNFPPFRPDYQMGIGMGMGISVGVGLNRDKNSIEPPPPPPAAPPAMYSPVSDQSMMVQPSVRPVVGWTQSFINNNSSNTTTNPSPSNNISFWNGNGSGSGSATLNPNQWVDDIPGYGAPP</sequence>